<accession>A0A8X7QAB6</accession>
<reference evidence="5 6" key="1">
    <citation type="submission" date="2020-02" db="EMBL/GenBank/DDBJ databases">
        <authorList>
            <person name="Ma Q."/>
            <person name="Huang Y."/>
            <person name="Song X."/>
            <person name="Pei D."/>
        </authorList>
    </citation>
    <scope>NUCLEOTIDE SEQUENCE [LARGE SCALE GENOMIC DNA]</scope>
    <source>
        <strain evidence="5">Sxm20200214</strain>
        <tissue evidence="5">Leaf</tissue>
    </source>
</reference>
<name>A0A8X7QAB6_BRACI</name>
<dbReference type="Pfam" id="PF03372">
    <property type="entry name" value="Exo_endo_phos"/>
    <property type="match status" value="1"/>
</dbReference>
<feature type="compositionally biased region" description="Polar residues" evidence="1">
    <location>
        <begin position="319"/>
        <end position="328"/>
    </location>
</feature>
<dbReference type="Proteomes" id="UP000886595">
    <property type="component" value="Unassembled WGS sequence"/>
</dbReference>
<feature type="compositionally biased region" description="Polar residues" evidence="1">
    <location>
        <begin position="452"/>
        <end position="471"/>
    </location>
</feature>
<dbReference type="InterPro" id="IPR005135">
    <property type="entry name" value="Endo/exonuclease/phosphatase"/>
</dbReference>
<feature type="compositionally biased region" description="Polar residues" evidence="1">
    <location>
        <begin position="360"/>
        <end position="378"/>
    </location>
</feature>
<feature type="compositionally biased region" description="Basic and acidic residues" evidence="1">
    <location>
        <begin position="272"/>
        <end position="285"/>
    </location>
</feature>
<dbReference type="GO" id="GO:0003824">
    <property type="term" value="F:catalytic activity"/>
    <property type="evidence" value="ECO:0007669"/>
    <property type="project" value="InterPro"/>
</dbReference>
<feature type="compositionally biased region" description="Basic and acidic residues" evidence="1">
    <location>
        <begin position="341"/>
        <end position="351"/>
    </location>
</feature>
<evidence type="ECO:0000259" key="3">
    <source>
        <dbReference type="Pfam" id="PF14111"/>
    </source>
</evidence>
<feature type="domain" description="DUF4283" evidence="3">
    <location>
        <begin position="37"/>
        <end position="117"/>
    </location>
</feature>
<feature type="compositionally biased region" description="Basic and acidic residues" evidence="1">
    <location>
        <begin position="399"/>
        <end position="409"/>
    </location>
</feature>
<dbReference type="PANTHER" id="PTHR31286">
    <property type="entry name" value="GLYCINE-RICH CELL WALL STRUCTURAL PROTEIN 1.8-LIKE"/>
    <property type="match status" value="1"/>
</dbReference>
<gene>
    <name evidence="5" type="ORF">Bca52824_073633</name>
</gene>
<keyword evidence="6" id="KW-1185">Reference proteome</keyword>
<evidence type="ECO:0000259" key="2">
    <source>
        <dbReference type="Pfam" id="PF03372"/>
    </source>
</evidence>
<dbReference type="InterPro" id="IPR036691">
    <property type="entry name" value="Endo/exonu/phosph_ase_sf"/>
</dbReference>
<dbReference type="AlphaFoldDB" id="A0A8X7QAB6"/>
<feature type="domain" description="Zinc knuckle CX2CX4HX4C" evidence="4">
    <location>
        <begin position="173"/>
        <end position="216"/>
    </location>
</feature>
<organism evidence="5 6">
    <name type="scientific">Brassica carinata</name>
    <name type="common">Ethiopian mustard</name>
    <name type="synonym">Abyssinian cabbage</name>
    <dbReference type="NCBI Taxonomy" id="52824"/>
    <lineage>
        <taxon>Eukaryota</taxon>
        <taxon>Viridiplantae</taxon>
        <taxon>Streptophyta</taxon>
        <taxon>Embryophyta</taxon>
        <taxon>Tracheophyta</taxon>
        <taxon>Spermatophyta</taxon>
        <taxon>Magnoliopsida</taxon>
        <taxon>eudicotyledons</taxon>
        <taxon>Gunneridae</taxon>
        <taxon>Pentapetalae</taxon>
        <taxon>rosids</taxon>
        <taxon>malvids</taxon>
        <taxon>Brassicales</taxon>
        <taxon>Brassicaceae</taxon>
        <taxon>Brassiceae</taxon>
        <taxon>Brassica</taxon>
    </lineage>
</organism>
<evidence type="ECO:0000313" key="5">
    <source>
        <dbReference type="EMBL" id="KAG2266554.1"/>
    </source>
</evidence>
<feature type="compositionally biased region" description="Basic and acidic residues" evidence="1">
    <location>
        <begin position="379"/>
        <end position="390"/>
    </location>
</feature>
<dbReference type="InterPro" id="IPR025558">
    <property type="entry name" value="DUF4283"/>
</dbReference>
<protein>
    <recommendedName>
        <fullName evidence="7">DUF4283 domain-containing protein</fullName>
    </recommendedName>
</protein>
<proteinExistence type="predicted"/>
<dbReference type="SUPFAM" id="SSF56219">
    <property type="entry name" value="DNase I-like"/>
    <property type="match status" value="1"/>
</dbReference>
<dbReference type="PANTHER" id="PTHR31286:SF163">
    <property type="entry name" value="ZINC KNUCKLE CX2CX4HX4C DOMAIN-CONTAINING PROTEIN"/>
    <property type="match status" value="1"/>
</dbReference>
<feature type="compositionally biased region" description="Basic and acidic residues" evidence="1">
    <location>
        <begin position="241"/>
        <end position="254"/>
    </location>
</feature>
<feature type="compositionally biased region" description="Basic and acidic residues" evidence="1">
    <location>
        <begin position="418"/>
        <end position="428"/>
    </location>
</feature>
<dbReference type="InterPro" id="IPR025836">
    <property type="entry name" value="Zn_knuckle_CX2CX4HX4C"/>
</dbReference>
<feature type="compositionally biased region" description="Basic and acidic residues" evidence="1">
    <location>
        <begin position="299"/>
        <end position="318"/>
    </location>
</feature>
<dbReference type="InterPro" id="IPR040256">
    <property type="entry name" value="At4g02000-like"/>
</dbReference>
<dbReference type="EMBL" id="JAAMPC010000014">
    <property type="protein sequence ID" value="KAG2266554.1"/>
    <property type="molecule type" value="Genomic_DNA"/>
</dbReference>
<sequence>MSHRYSREEKKKWVSTSTQINRKPPFPIPDSNTAALIEENKFTLIGRVTNPAVQNTKALVEFFLQHWNVVGRITGRELGPQMFHFRFENEKDLLTILNKAPFHFKRWMLLIQRWEPVVSEKFPAYLPFWIQVNGVPLHYWSDEALRAIGKELGQVEDCIPTQARVRVLINGLKPLEMIRDFSLPSGEIIQVEFDYENLQKHCFSCYSLSHEKDDCPLLVNSRDRDRSPRRIGISQRNTMARLEEKRKSYEERRREKGHHVQLSRDTSLPYSRRNEYNDRRSESRYNSRPRYTYEPVTSEFRRGREDYTIGRQNSRDSGARTGSKSNYLTFDAPTMAAGGQDRGRGSGEIRRGNSRAHYQDSGSKTIQSPAVPTLTPHSTDLRRGLPRREEEEVSGDQVSTDRRPAKDRLALPVIPHSTDLRRTLALRDDGDDTENRGQVSTDRPSAKRRLSLPSSGKSRLGNQANSTGSSRLQDIEIQYLEEVMQPVGPGIITRASGSRPPGAPVSPPGERSPIRTLSEDRRHVSLRLGPQPLPLQFDSPNIPERPTIVTRSVANKKAGKMPQKKRYNLSPLQGVSLKKRRVTKTQSSPKRRTQAVVLRLFQQTEYTSHFTVPPSETGGGGLSLSWKSDVQVDILSSSPNFIDTSIAMHQRTMFVSFIYGSPRSENRAEFWNQLTELGLGRDETAWLILGDFNDLLDNSEKVGGPLRWEGSFLAFRSFVSQMGLWDLQHAGNSLSWRGNRHSHFIQSRLDRAMINCKWAENYPSGCCEYLRFEGSDHRPILVHLNQSTAKKRGLFRFDRRLKDKPEIKELVEANWTAMSYESVISKICRIRRKIMEWTKLQNRNSKELILTTQAKLEEALSSTTPDPVAIGILSQELEKAYIEEEQYWRQRSRIQWLHSGDRNSGFFHAITRERRTINKFSVIEDSTGKPQFEEDHIVKAITDYYHELFSSQRTPALQVVDEVLSPVLRGVSSRMLLGNLPLENAEWGGISVTTRPHHQAIPLQNALQFPQPL</sequence>
<dbReference type="Pfam" id="PF14111">
    <property type="entry name" value="DUF4283"/>
    <property type="match status" value="1"/>
</dbReference>
<dbReference type="Pfam" id="PF14392">
    <property type="entry name" value="zf-CCHC_4"/>
    <property type="match status" value="1"/>
</dbReference>
<evidence type="ECO:0000313" key="6">
    <source>
        <dbReference type="Proteomes" id="UP000886595"/>
    </source>
</evidence>
<feature type="domain" description="Endonuclease/exonuclease/phosphatase" evidence="2">
    <location>
        <begin position="608"/>
        <end position="755"/>
    </location>
</feature>
<comment type="caution">
    <text evidence="5">The sequence shown here is derived from an EMBL/GenBank/DDBJ whole genome shotgun (WGS) entry which is preliminary data.</text>
</comment>
<feature type="region of interest" description="Disordered" evidence="1">
    <location>
        <begin position="492"/>
        <end position="514"/>
    </location>
</feature>
<dbReference type="Gene3D" id="3.60.10.10">
    <property type="entry name" value="Endonuclease/exonuclease/phosphatase"/>
    <property type="match status" value="1"/>
</dbReference>
<evidence type="ECO:0008006" key="7">
    <source>
        <dbReference type="Google" id="ProtNLM"/>
    </source>
</evidence>
<evidence type="ECO:0000259" key="4">
    <source>
        <dbReference type="Pfam" id="PF14392"/>
    </source>
</evidence>
<feature type="region of interest" description="Disordered" evidence="1">
    <location>
        <begin position="220"/>
        <end position="471"/>
    </location>
</feature>
<dbReference type="OrthoDB" id="1741517at2759"/>
<evidence type="ECO:0000256" key="1">
    <source>
        <dbReference type="SAM" id="MobiDB-lite"/>
    </source>
</evidence>